<dbReference type="Proteomes" id="UP000677082">
    <property type="component" value="Unassembled WGS sequence"/>
</dbReference>
<dbReference type="EMBL" id="BOQN01000044">
    <property type="protein sequence ID" value="GIM91309.1"/>
    <property type="molecule type" value="Genomic_DNA"/>
</dbReference>
<protein>
    <submittedName>
        <fullName evidence="2">Uncharacterized protein</fullName>
    </submittedName>
</protein>
<reference evidence="2 3" key="1">
    <citation type="submission" date="2021-03" db="EMBL/GenBank/DDBJ databases">
        <title>Whole genome shotgun sequence of Actinoplanes toevensis NBRC 105298.</title>
        <authorList>
            <person name="Komaki H."/>
            <person name="Tamura T."/>
        </authorList>
    </citation>
    <scope>NUCLEOTIDE SEQUENCE [LARGE SCALE GENOMIC DNA]</scope>
    <source>
        <strain evidence="2 3">NBRC 105298</strain>
    </source>
</reference>
<feature type="region of interest" description="Disordered" evidence="1">
    <location>
        <begin position="96"/>
        <end position="119"/>
    </location>
</feature>
<name>A0A919W280_9ACTN</name>
<keyword evidence="3" id="KW-1185">Reference proteome</keyword>
<proteinExistence type="predicted"/>
<sequence length="119" mass="13118">MLTLVALYVSAEVRRAFDDWHDRFEKLAFAEDRLLRSSGPGAARVASTGPRHARVCETDARDRTNITGATVYAGPGDPPPAIESFRRRWDHARVGRSSLGSASCLPVFPSPAGGRRRRR</sequence>
<gene>
    <name evidence="2" type="ORF">Ato02nite_031020</name>
</gene>
<evidence type="ECO:0000313" key="2">
    <source>
        <dbReference type="EMBL" id="GIM91309.1"/>
    </source>
</evidence>
<organism evidence="2 3">
    <name type="scientific">Paractinoplanes toevensis</name>
    <dbReference type="NCBI Taxonomy" id="571911"/>
    <lineage>
        <taxon>Bacteria</taxon>
        <taxon>Bacillati</taxon>
        <taxon>Actinomycetota</taxon>
        <taxon>Actinomycetes</taxon>
        <taxon>Micromonosporales</taxon>
        <taxon>Micromonosporaceae</taxon>
        <taxon>Paractinoplanes</taxon>
    </lineage>
</organism>
<comment type="caution">
    <text evidence="2">The sequence shown here is derived from an EMBL/GenBank/DDBJ whole genome shotgun (WGS) entry which is preliminary data.</text>
</comment>
<dbReference type="AlphaFoldDB" id="A0A919W280"/>
<evidence type="ECO:0000256" key="1">
    <source>
        <dbReference type="SAM" id="MobiDB-lite"/>
    </source>
</evidence>
<accession>A0A919W280</accession>
<evidence type="ECO:0000313" key="3">
    <source>
        <dbReference type="Proteomes" id="UP000677082"/>
    </source>
</evidence>